<protein>
    <recommendedName>
        <fullName evidence="4">DUF4329 domain-containing protein</fullName>
    </recommendedName>
</protein>
<evidence type="ECO:0008006" key="4">
    <source>
        <dbReference type="Google" id="ProtNLM"/>
    </source>
</evidence>
<dbReference type="RefSeq" id="WP_135471112.1">
    <property type="nucleotide sequence ID" value="NZ_CASJPC010000033.1"/>
</dbReference>
<reference evidence="2 3" key="1">
    <citation type="submission" date="2019-02" db="EMBL/GenBank/DDBJ databases">
        <title>Isolation and identification of novel species under the genus Muribaculum.</title>
        <authorList>
            <person name="Miyake S."/>
            <person name="Ding Y."/>
            <person name="Low A."/>
            <person name="Soh M."/>
            <person name="Seedorf H."/>
        </authorList>
    </citation>
    <scope>NUCLEOTIDE SEQUENCE [LARGE SCALE GENOMIC DNA]</scope>
    <source>
        <strain evidence="2 3">TLL-A3</strain>
    </source>
</reference>
<dbReference type="EMBL" id="SJSA01000001">
    <property type="protein sequence ID" value="TGG40096.1"/>
    <property type="molecule type" value="Genomic_DNA"/>
</dbReference>
<dbReference type="AlphaFoldDB" id="A0A4Z0V4K0"/>
<accession>A0A4Z0V4K0</accession>
<proteinExistence type="predicted"/>
<keyword evidence="1" id="KW-0732">Signal</keyword>
<organism evidence="2 3">
    <name type="scientific">Duncaniella freteri</name>
    <dbReference type="NCBI Taxonomy" id="2530391"/>
    <lineage>
        <taxon>Bacteria</taxon>
        <taxon>Pseudomonadati</taxon>
        <taxon>Bacteroidota</taxon>
        <taxon>Bacteroidia</taxon>
        <taxon>Bacteroidales</taxon>
        <taxon>Muribaculaceae</taxon>
        <taxon>Duncaniella</taxon>
    </lineage>
</organism>
<dbReference type="GeneID" id="82149153"/>
<comment type="caution">
    <text evidence="2">The sequence shown here is derived from an EMBL/GenBank/DDBJ whole genome shotgun (WGS) entry which is preliminary data.</text>
</comment>
<name>A0A4Z0V4K0_9BACT</name>
<sequence>MRIPIKILSVPFVLLSLFLTSCNDDIEEPSEYKGRSTEDFQYPHVYDIVNNLRVDNEMCRAWDRMLSYVNDNSRLEIGFYIYYDKGDYWFSEWFYGPNTSYESEISPIIKYGDVENKNALCAFFHCHTPYYGVGSRGTGPSDKDKEAAQILGVPGILYDYNAESISWFFPYEDSLPMPYFFGYMRRPNRYF</sequence>
<evidence type="ECO:0000313" key="3">
    <source>
        <dbReference type="Proteomes" id="UP000297635"/>
    </source>
</evidence>
<feature type="chain" id="PRO_5021507968" description="DUF4329 domain-containing protein" evidence="1">
    <location>
        <begin position="24"/>
        <end position="191"/>
    </location>
</feature>
<dbReference type="Proteomes" id="UP000297635">
    <property type="component" value="Unassembled WGS sequence"/>
</dbReference>
<keyword evidence="3" id="KW-1185">Reference proteome</keyword>
<evidence type="ECO:0000313" key="2">
    <source>
        <dbReference type="EMBL" id="TGG40096.1"/>
    </source>
</evidence>
<gene>
    <name evidence="2" type="ORF">EZ315_05050</name>
</gene>
<dbReference type="PROSITE" id="PS51257">
    <property type="entry name" value="PROKAR_LIPOPROTEIN"/>
    <property type="match status" value="1"/>
</dbReference>
<feature type="signal peptide" evidence="1">
    <location>
        <begin position="1"/>
        <end position="23"/>
    </location>
</feature>
<evidence type="ECO:0000256" key="1">
    <source>
        <dbReference type="SAM" id="SignalP"/>
    </source>
</evidence>